<comment type="pathway">
    <text evidence="10">Lipid metabolism; phospholipid metabolism.</text>
</comment>
<evidence type="ECO:0000256" key="9">
    <source>
        <dbReference type="ARBA" id="ARBA00023264"/>
    </source>
</evidence>
<keyword evidence="9 10" id="KW-1208">Phospholipid metabolism</keyword>
<dbReference type="PANTHER" id="PTHR30309:SF0">
    <property type="entry name" value="GLYCEROL-3-PHOSPHATE ACYLTRANSFERASE-RELATED"/>
    <property type="match status" value="1"/>
</dbReference>
<gene>
    <name evidence="10" type="primary">plsY</name>
    <name evidence="11" type="ORF">TSYNT_7201</name>
</gene>
<keyword evidence="3 10" id="KW-0808">Transferase</keyword>
<dbReference type="STRING" id="224999.GCA_001485475_01198"/>
<keyword evidence="4 10" id="KW-0812">Transmembrane</keyword>
<evidence type="ECO:0000313" key="12">
    <source>
        <dbReference type="Proteomes" id="UP000062160"/>
    </source>
</evidence>
<organism evidence="11">
    <name type="scientific">Tepidanaerobacter syntrophicus</name>
    <dbReference type="NCBI Taxonomy" id="224999"/>
    <lineage>
        <taxon>Bacteria</taxon>
        <taxon>Bacillati</taxon>
        <taxon>Bacillota</taxon>
        <taxon>Clostridia</taxon>
        <taxon>Thermosediminibacterales</taxon>
        <taxon>Tepidanaerobacteraceae</taxon>
        <taxon>Tepidanaerobacter</taxon>
    </lineage>
</organism>
<keyword evidence="1 10" id="KW-1003">Cell membrane</keyword>
<dbReference type="SMART" id="SM01207">
    <property type="entry name" value="G3P_acyltransf"/>
    <property type="match status" value="1"/>
</dbReference>
<dbReference type="HAMAP" id="MF_01043">
    <property type="entry name" value="PlsY"/>
    <property type="match status" value="1"/>
</dbReference>
<keyword evidence="12" id="KW-1185">Reference proteome</keyword>
<evidence type="ECO:0000313" key="11">
    <source>
        <dbReference type="EMBL" id="GAQ25183.1"/>
    </source>
</evidence>
<dbReference type="Proteomes" id="UP000062160">
    <property type="component" value="Unassembled WGS sequence"/>
</dbReference>
<evidence type="ECO:0000256" key="3">
    <source>
        <dbReference type="ARBA" id="ARBA00022679"/>
    </source>
</evidence>
<keyword evidence="5 10" id="KW-1133">Transmembrane helix</keyword>
<evidence type="ECO:0000256" key="4">
    <source>
        <dbReference type="ARBA" id="ARBA00022692"/>
    </source>
</evidence>
<dbReference type="EC" id="2.3.1.275" evidence="10"/>
<evidence type="ECO:0000256" key="2">
    <source>
        <dbReference type="ARBA" id="ARBA00022516"/>
    </source>
</evidence>
<name>A0A0U9HM78_9FIRM</name>
<keyword evidence="11" id="KW-0012">Acyltransferase</keyword>
<dbReference type="AlphaFoldDB" id="A0A0U9HM78"/>
<evidence type="ECO:0000256" key="1">
    <source>
        <dbReference type="ARBA" id="ARBA00022475"/>
    </source>
</evidence>
<comment type="similarity">
    <text evidence="10">Belongs to the PlsY family.</text>
</comment>
<dbReference type="Pfam" id="PF02660">
    <property type="entry name" value="G3P_acyltransf"/>
    <property type="match status" value="1"/>
</dbReference>
<dbReference type="GO" id="GO:0005886">
    <property type="term" value="C:plasma membrane"/>
    <property type="evidence" value="ECO:0007669"/>
    <property type="project" value="UniProtKB-SubCell"/>
</dbReference>
<evidence type="ECO:0000256" key="7">
    <source>
        <dbReference type="ARBA" id="ARBA00023136"/>
    </source>
</evidence>
<evidence type="ECO:0000256" key="8">
    <source>
        <dbReference type="ARBA" id="ARBA00023209"/>
    </source>
</evidence>
<feature type="transmembrane region" description="Helical" evidence="10">
    <location>
        <begin position="158"/>
        <end position="175"/>
    </location>
</feature>
<dbReference type="GO" id="GO:0008654">
    <property type="term" value="P:phospholipid biosynthetic process"/>
    <property type="evidence" value="ECO:0007669"/>
    <property type="project" value="UniProtKB-UniRule"/>
</dbReference>
<dbReference type="RefSeq" id="WP_059032589.1">
    <property type="nucleotide sequence ID" value="NZ_DF977001.1"/>
</dbReference>
<evidence type="ECO:0000256" key="5">
    <source>
        <dbReference type="ARBA" id="ARBA00022989"/>
    </source>
</evidence>
<keyword evidence="7 10" id="KW-0472">Membrane</keyword>
<protein>
    <recommendedName>
        <fullName evidence="10">Glycerol-3-phosphate acyltransferase</fullName>
    </recommendedName>
    <alternativeName>
        <fullName evidence="10">Acyl-PO4 G3P acyltransferase</fullName>
    </alternativeName>
    <alternativeName>
        <fullName evidence="10">Acyl-phosphate--glycerol-3-phosphate acyltransferase</fullName>
    </alternativeName>
    <alternativeName>
        <fullName evidence="10">G3P acyltransferase</fullName>
        <shortName evidence="10">GPAT</shortName>
        <ecNumber evidence="10">2.3.1.275</ecNumber>
    </alternativeName>
    <alternativeName>
        <fullName evidence="10">Lysophosphatidic acid synthase</fullName>
        <shortName evidence="10">LPA synthase</shortName>
    </alternativeName>
</protein>
<reference evidence="11" key="1">
    <citation type="journal article" date="2016" name="Genome Announc.">
        <title>Draft Genome Sequence of the Syntrophic Lactate-Degrading Bacterium Tepidanaerobacter syntrophicus JLT.</title>
        <authorList>
            <person name="Matsuura N."/>
            <person name="Ohashi A."/>
            <person name="Tourlousse D.M."/>
            <person name="Sekiguchi Y."/>
        </authorList>
    </citation>
    <scope>NUCLEOTIDE SEQUENCE [LARGE SCALE GENOMIC DNA]</scope>
    <source>
        <strain evidence="11">JL</strain>
    </source>
</reference>
<dbReference type="InterPro" id="IPR003811">
    <property type="entry name" value="G3P_acylTferase_PlsY"/>
</dbReference>
<keyword evidence="8 10" id="KW-0594">Phospholipid biosynthesis</keyword>
<comment type="subunit">
    <text evidence="10">Probably interacts with PlsX.</text>
</comment>
<comment type="subcellular location">
    <subcellularLocation>
        <location evidence="10">Cell membrane</location>
        <topology evidence="10">Multi-pass membrane protein</topology>
    </subcellularLocation>
</comment>
<sequence>MLKTIIFIVVSYLIGSVSSASVICNKFYSTDIRKYGSGNPGSTNVLRVLGPKPAAMVFAADFAKGFVMVLLGKLVGGESLALLSAIAVVIGHDWSIFLGFKGGKGIATSFGAILVLTPKVALILFVIGVVVIALSRYVSLGSVTAAVLYPILVTAFDYPLNYIMTGLVLGLIAIYRHKENIKRLMAGKENKLVLKKR</sequence>
<evidence type="ECO:0000256" key="6">
    <source>
        <dbReference type="ARBA" id="ARBA00023098"/>
    </source>
</evidence>
<dbReference type="EMBL" id="DF977001">
    <property type="protein sequence ID" value="GAQ25183.1"/>
    <property type="molecule type" value="Genomic_DNA"/>
</dbReference>
<dbReference type="UniPathway" id="UPA00085"/>
<dbReference type="PANTHER" id="PTHR30309">
    <property type="entry name" value="INNER MEMBRANE PROTEIN YGIH"/>
    <property type="match status" value="1"/>
</dbReference>
<dbReference type="NCBIfam" id="TIGR00023">
    <property type="entry name" value="glycerol-3-phosphate 1-O-acyltransferase PlsY"/>
    <property type="match status" value="1"/>
</dbReference>
<evidence type="ECO:0000256" key="10">
    <source>
        <dbReference type="HAMAP-Rule" id="MF_01043"/>
    </source>
</evidence>
<keyword evidence="6 10" id="KW-0443">Lipid metabolism</keyword>
<feature type="transmembrane region" description="Helical" evidence="10">
    <location>
        <begin position="112"/>
        <end position="138"/>
    </location>
</feature>
<comment type="catalytic activity">
    <reaction evidence="10">
        <text>an acyl phosphate + sn-glycerol 3-phosphate = a 1-acyl-sn-glycero-3-phosphate + phosphate</text>
        <dbReference type="Rhea" id="RHEA:34075"/>
        <dbReference type="ChEBI" id="CHEBI:43474"/>
        <dbReference type="ChEBI" id="CHEBI:57597"/>
        <dbReference type="ChEBI" id="CHEBI:57970"/>
        <dbReference type="ChEBI" id="CHEBI:59918"/>
        <dbReference type="EC" id="2.3.1.275"/>
    </reaction>
</comment>
<dbReference type="OrthoDB" id="9777124at2"/>
<accession>A0A0U9HM78</accession>
<proteinExistence type="inferred from homology"/>
<comment type="function">
    <text evidence="10">Catalyzes the transfer of an acyl group from acyl-phosphate (acyl-PO(4)) to glycerol-3-phosphate (G3P) to form lysophosphatidic acid (LPA). This enzyme utilizes acyl-phosphate as fatty acyl donor, but not acyl-CoA or acyl-ACP.</text>
</comment>
<dbReference type="GO" id="GO:0043772">
    <property type="term" value="F:acyl-phosphate glycerol-3-phosphate acyltransferase activity"/>
    <property type="evidence" value="ECO:0007669"/>
    <property type="project" value="UniProtKB-UniRule"/>
</dbReference>
<comment type="caution">
    <text evidence="10">Lacks conserved residue(s) required for the propagation of feature annotation.</text>
</comment>
<keyword evidence="2 10" id="KW-0444">Lipid biosynthesis</keyword>